<dbReference type="Proteomes" id="UP001162480">
    <property type="component" value="Chromosome 13"/>
</dbReference>
<reference evidence="1" key="1">
    <citation type="submission" date="2023-08" db="EMBL/GenBank/DDBJ databases">
        <authorList>
            <person name="Alioto T."/>
            <person name="Alioto T."/>
            <person name="Gomez Garrido J."/>
        </authorList>
    </citation>
    <scope>NUCLEOTIDE SEQUENCE</scope>
</reference>
<protein>
    <submittedName>
        <fullName evidence="1">Uncharacterized protein</fullName>
    </submittedName>
</protein>
<evidence type="ECO:0000313" key="1">
    <source>
        <dbReference type="EMBL" id="CAI9731874.1"/>
    </source>
</evidence>
<keyword evidence="2" id="KW-1185">Reference proteome</keyword>
<gene>
    <name evidence="1" type="ORF">OCTVUL_1B007020</name>
</gene>
<evidence type="ECO:0000313" key="2">
    <source>
        <dbReference type="Proteomes" id="UP001162480"/>
    </source>
</evidence>
<organism evidence="1 2">
    <name type="scientific">Octopus vulgaris</name>
    <name type="common">Common octopus</name>
    <dbReference type="NCBI Taxonomy" id="6645"/>
    <lineage>
        <taxon>Eukaryota</taxon>
        <taxon>Metazoa</taxon>
        <taxon>Spiralia</taxon>
        <taxon>Lophotrochozoa</taxon>
        <taxon>Mollusca</taxon>
        <taxon>Cephalopoda</taxon>
        <taxon>Coleoidea</taxon>
        <taxon>Octopodiformes</taxon>
        <taxon>Octopoda</taxon>
        <taxon>Incirrata</taxon>
        <taxon>Octopodidae</taxon>
        <taxon>Octopus</taxon>
    </lineage>
</organism>
<proteinExistence type="predicted"/>
<dbReference type="AlphaFoldDB" id="A0AA36BD30"/>
<accession>A0AA36BD30</accession>
<sequence length="110" mass="12665">MFIDRLGIMVFILAKHRRCPSPHIIGCSHSVNDDQSNGCSRLRSSQSFLHQSYRYLDGYLSHIRLSRTSRICCGQCFESQRDKTVFKKPSLADGPRESFASCFFKWILAD</sequence>
<dbReference type="EMBL" id="OX597826">
    <property type="protein sequence ID" value="CAI9731874.1"/>
    <property type="molecule type" value="Genomic_DNA"/>
</dbReference>
<name>A0AA36BD30_OCTVU</name>